<dbReference type="EMBL" id="SBLB01000013">
    <property type="protein sequence ID" value="RYC66545.1"/>
    <property type="molecule type" value="Genomic_DNA"/>
</dbReference>
<evidence type="ECO:0000313" key="1">
    <source>
        <dbReference type="EMBL" id="RYC66545.1"/>
    </source>
</evidence>
<proteinExistence type="predicted"/>
<dbReference type="Pfam" id="PF08843">
    <property type="entry name" value="AbiEii"/>
    <property type="match status" value="1"/>
</dbReference>
<dbReference type="RefSeq" id="WP_129606306.1">
    <property type="nucleotide sequence ID" value="NZ_SBLB01000013.1"/>
</dbReference>
<comment type="caution">
    <text evidence="1">The sequence shown here is derived from an EMBL/GenBank/DDBJ whole genome shotgun (WGS) entry which is preliminary data.</text>
</comment>
<gene>
    <name evidence="1" type="ORF">EQG79_28525</name>
</gene>
<dbReference type="AlphaFoldDB" id="A0A4Q2UGK3"/>
<sequence>MHKITFGQLRQGNLGELFAVLEAELVAQGIDFYLIGAIARDIWLTALHGIEPGRITRDLDLAVLLADEEQYQHLRDRLIGTGRFVARRDNAYTLIFEDGRPVDLLPFGALSMEQSVSITGQGLTTIRIDGFQEVHEAGTESVEIDNQAFRVCTLAGIVLLKFIAYDDRPEHRPKDILDIGAILRHYFDIVDDDIYENHNDLFNDEEFDITLTAARVMGRQIATILALSDALHQRIDRIIDRQISFDEQSPVAELLVRDSRWSITYALNLLRQLQRGMGE</sequence>
<keyword evidence="2" id="KW-1185">Reference proteome</keyword>
<name>A0A4Q2UGK3_9BACT</name>
<evidence type="ECO:0000313" key="2">
    <source>
        <dbReference type="Proteomes" id="UP000290407"/>
    </source>
</evidence>
<dbReference type="InterPro" id="IPR014942">
    <property type="entry name" value="AbiEii"/>
</dbReference>
<accession>A0A4Q2UGK3</accession>
<evidence type="ECO:0008006" key="3">
    <source>
        <dbReference type="Google" id="ProtNLM"/>
    </source>
</evidence>
<dbReference type="Proteomes" id="UP000290407">
    <property type="component" value="Unassembled WGS sequence"/>
</dbReference>
<reference evidence="1 2" key="1">
    <citation type="submission" date="2019-01" db="EMBL/GenBank/DDBJ databases">
        <title>Spirosoma flava sp. nov., a propanil-degrading bacterium isolated from herbicide-contaminated soil.</title>
        <authorList>
            <person name="Zhang L."/>
            <person name="Jiang J.-D."/>
        </authorList>
    </citation>
    <scope>NUCLEOTIDE SEQUENCE [LARGE SCALE GENOMIC DNA]</scope>
    <source>
        <strain evidence="1 2">TY50</strain>
    </source>
</reference>
<protein>
    <recommendedName>
        <fullName evidence="3">Nucleotidyltransferase</fullName>
    </recommendedName>
</protein>
<organism evidence="1 2">
    <name type="scientific">Spirosoma sordidisoli</name>
    <dbReference type="NCBI Taxonomy" id="2502893"/>
    <lineage>
        <taxon>Bacteria</taxon>
        <taxon>Pseudomonadati</taxon>
        <taxon>Bacteroidota</taxon>
        <taxon>Cytophagia</taxon>
        <taxon>Cytophagales</taxon>
        <taxon>Cytophagaceae</taxon>
        <taxon>Spirosoma</taxon>
    </lineage>
</organism>